<keyword evidence="3" id="KW-1185">Reference proteome</keyword>
<organism evidence="2 3">
    <name type="scientific">Lyophyllum shimeji</name>
    <name type="common">Hon-shimeji</name>
    <name type="synonym">Tricholoma shimeji</name>
    <dbReference type="NCBI Taxonomy" id="47721"/>
    <lineage>
        <taxon>Eukaryota</taxon>
        <taxon>Fungi</taxon>
        <taxon>Dikarya</taxon>
        <taxon>Basidiomycota</taxon>
        <taxon>Agaricomycotina</taxon>
        <taxon>Agaricomycetes</taxon>
        <taxon>Agaricomycetidae</taxon>
        <taxon>Agaricales</taxon>
        <taxon>Tricholomatineae</taxon>
        <taxon>Lyophyllaceae</taxon>
        <taxon>Lyophyllum</taxon>
    </lineage>
</organism>
<sequence length="380" mass="41651">MASWKSLAVGNMLSAIASWICLQSFSQRPHNISSVYQASNPTDCLEPTISTTLEQVVDCLNTFTVPEGHYDEFTYEAAQPNATERAAWPRIISSFLDVDGNCMSIVLPDTLVDTYTISQFTEPSGASYCVFVELHGEKQFVRGWGTFVVPATRTGVSRHLHLSAPHPLFDGDTPQQAAALFRATGAKSLFIAGRSRLAFKTQSDCVKGSGNTTYYMTDPAHNKLEPFYDAMRSIFMWQMSNGGCPPTSCAFIQFHGKNTSSCSTDQIFLSAGLGTSTSSIDWYTNDVPRPIKRLKAELQHAFPMWNISMPSDSKCGLTATKNVVGRLLNGIEDRLVCTTASQASLATGFFVHVEQAPVVLSPEMYGPWTEALVNAFEETP</sequence>
<evidence type="ECO:0000313" key="2">
    <source>
        <dbReference type="EMBL" id="GLB44342.1"/>
    </source>
</evidence>
<proteinExistence type="predicted"/>
<evidence type="ECO:0000313" key="3">
    <source>
        <dbReference type="Proteomes" id="UP001063166"/>
    </source>
</evidence>
<reference evidence="2" key="1">
    <citation type="submission" date="2022-07" db="EMBL/GenBank/DDBJ databases">
        <title>The genome of Lyophyllum shimeji provides insight into the initial evolution of ectomycorrhizal fungal genome.</title>
        <authorList>
            <person name="Kobayashi Y."/>
            <person name="Shibata T."/>
            <person name="Hirakawa H."/>
            <person name="Shigenobu S."/>
            <person name="Nishiyama T."/>
            <person name="Yamada A."/>
            <person name="Hasebe M."/>
            <person name="Kawaguchi M."/>
        </authorList>
    </citation>
    <scope>NUCLEOTIDE SEQUENCE</scope>
    <source>
        <strain evidence="2">AT787</strain>
    </source>
</reference>
<keyword evidence="1" id="KW-0732">Signal</keyword>
<gene>
    <name evidence="2" type="ORF">LshimejAT787_1602720</name>
</gene>
<protein>
    <submittedName>
        <fullName evidence="2">Uncharacterized protein</fullName>
    </submittedName>
</protein>
<name>A0A9P3PZZ2_LYOSH</name>
<accession>A0A9P3PZZ2</accession>
<feature type="signal peptide" evidence="1">
    <location>
        <begin position="1"/>
        <end position="17"/>
    </location>
</feature>
<evidence type="ECO:0000256" key="1">
    <source>
        <dbReference type="SAM" id="SignalP"/>
    </source>
</evidence>
<dbReference type="EMBL" id="BRPK01000016">
    <property type="protein sequence ID" value="GLB44342.1"/>
    <property type="molecule type" value="Genomic_DNA"/>
</dbReference>
<dbReference type="AlphaFoldDB" id="A0A9P3PZZ2"/>
<dbReference type="OrthoDB" id="5803672at2759"/>
<comment type="caution">
    <text evidence="2">The sequence shown here is derived from an EMBL/GenBank/DDBJ whole genome shotgun (WGS) entry which is preliminary data.</text>
</comment>
<feature type="chain" id="PRO_5040208197" evidence="1">
    <location>
        <begin position="18"/>
        <end position="380"/>
    </location>
</feature>
<dbReference type="Proteomes" id="UP001063166">
    <property type="component" value="Unassembled WGS sequence"/>
</dbReference>